<keyword evidence="3" id="KW-1185">Reference proteome</keyword>
<proteinExistence type="predicted"/>
<evidence type="ECO:0000313" key="3">
    <source>
        <dbReference type="Proteomes" id="UP000477386"/>
    </source>
</evidence>
<evidence type="ECO:0008006" key="4">
    <source>
        <dbReference type="Google" id="ProtNLM"/>
    </source>
</evidence>
<dbReference type="Proteomes" id="UP000477386">
    <property type="component" value="Unassembled WGS sequence"/>
</dbReference>
<dbReference type="RefSeq" id="WP_164043935.1">
    <property type="nucleotide sequence ID" value="NZ_JAAGNZ010000006.1"/>
</dbReference>
<reference evidence="2 3" key="1">
    <citation type="submission" date="2020-02" db="EMBL/GenBank/DDBJ databases">
        <title>Draft genome sequence of two Spirosoma agri KCTC 52727 and Spirosoma terrae KCTC 52035.</title>
        <authorList>
            <person name="Rojas J."/>
            <person name="Ambika Manirajan B."/>
            <person name="Ratering S."/>
            <person name="Suarez C."/>
            <person name="Schnell S."/>
        </authorList>
    </citation>
    <scope>NUCLEOTIDE SEQUENCE [LARGE SCALE GENOMIC DNA]</scope>
    <source>
        <strain evidence="2 3">KCTC 52727</strain>
    </source>
</reference>
<protein>
    <recommendedName>
        <fullName evidence="4">DUF3408 domain-containing protein</fullName>
    </recommendedName>
</protein>
<name>A0A6M0ITL1_9BACT</name>
<sequence>MNKKPSLSDVARENNSKRVSKFANSIVPAAPEVSSQPVEKEVETAPSAVAQPIPAPAPAVEPVALASTPAVATVQAEVAPVAKVARKRSGTLSMDDILGPKAPEEETFAKMTRIAEKHHELLREIAFKHRKPMNTILYNLLEALDQTYQREQQNHA</sequence>
<accession>A0A6M0ITL1</accession>
<gene>
    <name evidence="2" type="ORF">GK091_27405</name>
</gene>
<comment type="caution">
    <text evidence="2">The sequence shown here is derived from an EMBL/GenBank/DDBJ whole genome shotgun (WGS) entry which is preliminary data.</text>
</comment>
<evidence type="ECO:0000313" key="2">
    <source>
        <dbReference type="EMBL" id="NEU70623.1"/>
    </source>
</evidence>
<dbReference type="AlphaFoldDB" id="A0A6M0ITL1"/>
<dbReference type="EMBL" id="JAAGNZ010000006">
    <property type="protein sequence ID" value="NEU70623.1"/>
    <property type="molecule type" value="Genomic_DNA"/>
</dbReference>
<evidence type="ECO:0000256" key="1">
    <source>
        <dbReference type="SAM" id="MobiDB-lite"/>
    </source>
</evidence>
<organism evidence="2 3">
    <name type="scientific">Spirosoma agri</name>
    <dbReference type="NCBI Taxonomy" id="1987381"/>
    <lineage>
        <taxon>Bacteria</taxon>
        <taxon>Pseudomonadati</taxon>
        <taxon>Bacteroidota</taxon>
        <taxon>Cytophagia</taxon>
        <taxon>Cytophagales</taxon>
        <taxon>Cytophagaceae</taxon>
        <taxon>Spirosoma</taxon>
    </lineage>
</organism>
<feature type="region of interest" description="Disordered" evidence="1">
    <location>
        <begin position="1"/>
        <end position="23"/>
    </location>
</feature>